<sequence length="308" mass="35307">WLVLYKTRKQAFCTVCFKKLNSFSKCGDDAFISIGMNNWKDCPGKLDVHEKSNYHRECVYKVHAYTSQVSVDVQLQQNKEIKQAINHSCFLEQLKCIQYLMRQGLIKGHTDDESNFQKLFELVSTSRHNKEIKQRLKKKCRYTSHNIINEKIKEMYRQAFLKLMDKVKQSEIFSVVIDETRDVSGHEQLMFAVRWVGNNYEVAVEFLGYGCTKMDATSLLNRIKDVLLQMGLDLKNIRGQTYDGASVLQGKTSGVATLLRTNPKALSIHCLNHSLTLVLQEAAKSCLMVRSALEAVHEVHNIIHASAK</sequence>
<keyword evidence="3" id="KW-1185">Reference proteome</keyword>
<dbReference type="eggNOG" id="ENOG502QSU3">
    <property type="taxonomic scope" value="Eukaryota"/>
</dbReference>
<evidence type="ECO:0000259" key="1">
    <source>
        <dbReference type="Pfam" id="PF14291"/>
    </source>
</evidence>
<dbReference type="EMBL" id="AFYH01234494">
    <property type="status" value="NOT_ANNOTATED_CDS"/>
    <property type="molecule type" value="Genomic_DNA"/>
</dbReference>
<name>H2ZUI1_LATCH</name>
<dbReference type="SUPFAM" id="SSF53098">
    <property type="entry name" value="Ribonuclease H-like"/>
    <property type="match status" value="1"/>
</dbReference>
<dbReference type="AlphaFoldDB" id="H2ZUI1"/>
<reference evidence="2" key="3">
    <citation type="submission" date="2025-09" db="UniProtKB">
        <authorList>
            <consortium name="Ensembl"/>
        </authorList>
    </citation>
    <scope>IDENTIFICATION</scope>
</reference>
<evidence type="ECO:0000313" key="2">
    <source>
        <dbReference type="Ensembl" id="ENSLACP00000001052.1"/>
    </source>
</evidence>
<evidence type="ECO:0000313" key="3">
    <source>
        <dbReference type="Proteomes" id="UP000008672"/>
    </source>
</evidence>
<dbReference type="InterPro" id="IPR025398">
    <property type="entry name" value="DUF4371"/>
</dbReference>
<dbReference type="Ensembl" id="ENSLACT00000001062.1">
    <property type="protein sequence ID" value="ENSLACP00000001052.1"/>
    <property type="gene ID" value="ENSLACG00000000941.1"/>
</dbReference>
<dbReference type="OMA" id="ITIWGHI"/>
<dbReference type="InterPro" id="IPR012337">
    <property type="entry name" value="RNaseH-like_sf"/>
</dbReference>
<reference evidence="2" key="2">
    <citation type="submission" date="2025-08" db="UniProtKB">
        <authorList>
            <consortium name="Ensembl"/>
        </authorList>
    </citation>
    <scope>IDENTIFICATION</scope>
</reference>
<reference evidence="3" key="1">
    <citation type="submission" date="2011-08" db="EMBL/GenBank/DDBJ databases">
        <title>The draft genome of Latimeria chalumnae.</title>
        <authorList>
            <person name="Di Palma F."/>
            <person name="Alfoldi J."/>
            <person name="Johnson J."/>
            <person name="Berlin A."/>
            <person name="Gnerre S."/>
            <person name="Jaffe D."/>
            <person name="MacCallum I."/>
            <person name="Young S."/>
            <person name="Walker B.J."/>
            <person name="Lander E."/>
            <person name="Lindblad-Toh K."/>
        </authorList>
    </citation>
    <scope>NUCLEOTIDE SEQUENCE [LARGE SCALE GENOMIC DNA]</scope>
    <source>
        <strain evidence="3">Wild caught</strain>
    </source>
</reference>
<organism evidence="2 3">
    <name type="scientific">Latimeria chalumnae</name>
    <name type="common">Coelacanth</name>
    <dbReference type="NCBI Taxonomy" id="7897"/>
    <lineage>
        <taxon>Eukaryota</taxon>
        <taxon>Metazoa</taxon>
        <taxon>Chordata</taxon>
        <taxon>Craniata</taxon>
        <taxon>Vertebrata</taxon>
        <taxon>Euteleostomi</taxon>
        <taxon>Coelacanthiformes</taxon>
        <taxon>Coelacanthidae</taxon>
        <taxon>Latimeria</taxon>
    </lineage>
</organism>
<accession>H2ZUI1</accession>
<dbReference type="PANTHER" id="PTHR45749">
    <property type="match status" value="1"/>
</dbReference>
<dbReference type="STRING" id="7897.ENSLACP00000001052"/>
<dbReference type="HOGENOM" id="CLU_006175_1_3_1"/>
<dbReference type="PANTHER" id="PTHR45749:SF21">
    <property type="entry name" value="DUF4371 DOMAIN-CONTAINING PROTEIN"/>
    <property type="match status" value="1"/>
</dbReference>
<feature type="domain" description="DUF4371" evidence="1">
    <location>
        <begin position="29"/>
        <end position="253"/>
    </location>
</feature>
<dbReference type="InParanoid" id="H2ZUI1"/>
<dbReference type="Proteomes" id="UP000008672">
    <property type="component" value="Unassembled WGS sequence"/>
</dbReference>
<dbReference type="GeneTree" id="ENSGT00940000162068"/>
<dbReference type="Pfam" id="PF14291">
    <property type="entry name" value="DUF4371"/>
    <property type="match status" value="1"/>
</dbReference>
<protein>
    <recommendedName>
        <fullName evidence="1">DUF4371 domain-containing protein</fullName>
    </recommendedName>
</protein>
<proteinExistence type="predicted"/>